<accession>A0A225VX02</accession>
<proteinExistence type="predicted"/>
<organism evidence="1 2">
    <name type="scientific">Phytophthora megakarya</name>
    <dbReference type="NCBI Taxonomy" id="4795"/>
    <lineage>
        <taxon>Eukaryota</taxon>
        <taxon>Sar</taxon>
        <taxon>Stramenopiles</taxon>
        <taxon>Oomycota</taxon>
        <taxon>Peronosporomycetes</taxon>
        <taxon>Peronosporales</taxon>
        <taxon>Peronosporaceae</taxon>
        <taxon>Phytophthora</taxon>
    </lineage>
</organism>
<evidence type="ECO:0000313" key="2">
    <source>
        <dbReference type="Proteomes" id="UP000198211"/>
    </source>
</evidence>
<reference evidence="2" key="1">
    <citation type="submission" date="2017-03" db="EMBL/GenBank/DDBJ databases">
        <title>Phytopthora megakarya and P. palmivora, two closely related causual agents of cacao black pod achieved similar genome size and gene model numbers by different mechanisms.</title>
        <authorList>
            <person name="Ali S."/>
            <person name="Shao J."/>
            <person name="Larry D.J."/>
            <person name="Kronmiller B."/>
            <person name="Shen D."/>
            <person name="Strem M.D."/>
            <person name="Melnick R.L."/>
            <person name="Guiltinan M.J."/>
            <person name="Tyler B.M."/>
            <person name="Meinhardt L.W."/>
            <person name="Bailey B.A."/>
        </authorList>
    </citation>
    <scope>NUCLEOTIDE SEQUENCE [LARGE SCALE GENOMIC DNA]</scope>
    <source>
        <strain evidence="2">zdho120</strain>
    </source>
</reference>
<evidence type="ECO:0000313" key="1">
    <source>
        <dbReference type="EMBL" id="OWZ09976.1"/>
    </source>
</evidence>
<dbReference type="Proteomes" id="UP000198211">
    <property type="component" value="Unassembled WGS sequence"/>
</dbReference>
<name>A0A225VX02_9STRA</name>
<keyword evidence="2" id="KW-1185">Reference proteome</keyword>
<comment type="caution">
    <text evidence="1">The sequence shown here is derived from an EMBL/GenBank/DDBJ whole genome shotgun (WGS) entry which is preliminary data.</text>
</comment>
<gene>
    <name evidence="1" type="ORF">PHMEG_00017243</name>
</gene>
<dbReference type="EMBL" id="NBNE01002601">
    <property type="protein sequence ID" value="OWZ09976.1"/>
    <property type="molecule type" value="Genomic_DNA"/>
</dbReference>
<protein>
    <submittedName>
        <fullName evidence="1">Avirulence (Avh) protein</fullName>
    </submittedName>
</protein>
<dbReference type="OrthoDB" id="145360at2759"/>
<sequence length="59" mass="6945">MFKAMKESGDTPNSIYTTLKIGEKIRTVDEKKLLNDGKFMLWRKFSEWYGKSAKNIKNQ</sequence>
<dbReference type="AlphaFoldDB" id="A0A225VX02"/>